<dbReference type="InterPro" id="IPR050494">
    <property type="entry name" value="Ser_Thr_dual-spec_kinase"/>
</dbReference>
<evidence type="ECO:0000256" key="2">
    <source>
        <dbReference type="ARBA" id="ARBA00022527"/>
    </source>
</evidence>
<evidence type="ECO:0000256" key="1">
    <source>
        <dbReference type="ARBA" id="ARBA00012513"/>
    </source>
</evidence>
<dbReference type="Gene3D" id="3.30.200.20">
    <property type="entry name" value="Phosphorylase Kinase, domain 1"/>
    <property type="match status" value="1"/>
</dbReference>
<accession>A0AAD8CMS2</accession>
<feature type="compositionally biased region" description="Polar residues" evidence="11">
    <location>
        <begin position="460"/>
        <end position="472"/>
    </location>
</feature>
<keyword evidence="4 10" id="KW-0547">Nucleotide-binding</keyword>
<evidence type="ECO:0000256" key="9">
    <source>
        <dbReference type="ARBA" id="ARBA00061380"/>
    </source>
</evidence>
<dbReference type="InterPro" id="IPR011009">
    <property type="entry name" value="Kinase-like_dom_sf"/>
</dbReference>
<feature type="region of interest" description="Disordered" evidence="11">
    <location>
        <begin position="452"/>
        <end position="490"/>
    </location>
</feature>
<comment type="catalytic activity">
    <reaction evidence="8">
        <text>L-seryl-[protein] + ATP = O-phospho-L-seryl-[protein] + ADP + H(+)</text>
        <dbReference type="Rhea" id="RHEA:17989"/>
        <dbReference type="Rhea" id="RHEA-COMP:9863"/>
        <dbReference type="Rhea" id="RHEA-COMP:11604"/>
        <dbReference type="ChEBI" id="CHEBI:15378"/>
        <dbReference type="ChEBI" id="CHEBI:29999"/>
        <dbReference type="ChEBI" id="CHEBI:30616"/>
        <dbReference type="ChEBI" id="CHEBI:83421"/>
        <dbReference type="ChEBI" id="CHEBI:456216"/>
        <dbReference type="EC" id="2.7.11.1"/>
    </reaction>
</comment>
<reference evidence="13" key="1">
    <citation type="submission" date="2022-02" db="EMBL/GenBank/DDBJ databases">
        <title>Atlantic sturgeon de novo genome assembly.</title>
        <authorList>
            <person name="Stock M."/>
            <person name="Klopp C."/>
            <person name="Guiguen Y."/>
            <person name="Cabau C."/>
            <person name="Parinello H."/>
            <person name="Santidrian Yebra-Pimentel E."/>
            <person name="Kuhl H."/>
            <person name="Dirks R.P."/>
            <person name="Guessner J."/>
            <person name="Wuertz S."/>
            <person name="Du K."/>
            <person name="Schartl M."/>
        </authorList>
    </citation>
    <scope>NUCLEOTIDE SEQUENCE</scope>
    <source>
        <strain evidence="13">STURGEONOMICS-FGT-2020</strain>
        <tissue evidence="13">Whole blood</tissue>
    </source>
</reference>
<keyword evidence="5 13" id="KW-0418">Kinase</keyword>
<evidence type="ECO:0000256" key="3">
    <source>
        <dbReference type="ARBA" id="ARBA00022679"/>
    </source>
</evidence>
<protein>
    <recommendedName>
        <fullName evidence="1">non-specific serine/threonine protein kinase</fullName>
        <ecNumber evidence="1">2.7.11.1</ecNumber>
    </recommendedName>
</protein>
<feature type="region of interest" description="Disordered" evidence="11">
    <location>
        <begin position="582"/>
        <end position="638"/>
    </location>
</feature>
<evidence type="ECO:0000256" key="6">
    <source>
        <dbReference type="ARBA" id="ARBA00022840"/>
    </source>
</evidence>
<keyword evidence="2" id="KW-0723">Serine/threonine-protein kinase</keyword>
<evidence type="ECO:0000313" key="14">
    <source>
        <dbReference type="Proteomes" id="UP001230051"/>
    </source>
</evidence>
<dbReference type="EC" id="2.7.11.1" evidence="1"/>
<dbReference type="Pfam" id="PF00069">
    <property type="entry name" value="Pkinase"/>
    <property type="match status" value="1"/>
</dbReference>
<dbReference type="InterPro" id="IPR008271">
    <property type="entry name" value="Ser/Thr_kinase_AS"/>
</dbReference>
<dbReference type="GO" id="GO:0004674">
    <property type="term" value="F:protein serine/threonine kinase activity"/>
    <property type="evidence" value="ECO:0007669"/>
    <property type="project" value="UniProtKB-KW"/>
</dbReference>
<dbReference type="Proteomes" id="UP001230051">
    <property type="component" value="Unassembled WGS sequence"/>
</dbReference>
<evidence type="ECO:0000256" key="11">
    <source>
        <dbReference type="SAM" id="MobiDB-lite"/>
    </source>
</evidence>
<dbReference type="PANTHER" id="PTHR24058:SF46">
    <property type="entry name" value="HOMEODOMAIN-INTERACTING PROTEIN KINASE 4"/>
    <property type="match status" value="1"/>
</dbReference>
<keyword evidence="13" id="KW-0371">Homeobox</keyword>
<dbReference type="GO" id="GO:0004713">
    <property type="term" value="F:protein tyrosine kinase activity"/>
    <property type="evidence" value="ECO:0007669"/>
    <property type="project" value="TreeGrafter"/>
</dbReference>
<dbReference type="InterPro" id="IPR017441">
    <property type="entry name" value="Protein_kinase_ATP_BS"/>
</dbReference>
<evidence type="ECO:0000256" key="8">
    <source>
        <dbReference type="ARBA" id="ARBA00048679"/>
    </source>
</evidence>
<proteinExistence type="inferred from homology"/>
<dbReference type="PROSITE" id="PS00108">
    <property type="entry name" value="PROTEIN_KINASE_ST"/>
    <property type="match status" value="1"/>
</dbReference>
<feature type="compositionally biased region" description="Basic and acidic residues" evidence="11">
    <location>
        <begin position="394"/>
        <end position="403"/>
    </location>
</feature>
<dbReference type="Gene3D" id="1.10.510.10">
    <property type="entry name" value="Transferase(Phosphotransferase) domain 1"/>
    <property type="match status" value="1"/>
</dbReference>
<keyword evidence="14" id="KW-1185">Reference proteome</keyword>
<gene>
    <name evidence="13" type="primary">Hipk4</name>
    <name evidence="13" type="ORF">AOXY_G28427</name>
</gene>
<dbReference type="InterPro" id="IPR000719">
    <property type="entry name" value="Prot_kinase_dom"/>
</dbReference>
<dbReference type="GO" id="GO:0005737">
    <property type="term" value="C:cytoplasm"/>
    <property type="evidence" value="ECO:0007669"/>
    <property type="project" value="TreeGrafter"/>
</dbReference>
<evidence type="ECO:0000256" key="7">
    <source>
        <dbReference type="ARBA" id="ARBA00047899"/>
    </source>
</evidence>
<keyword evidence="6 10" id="KW-0067">ATP-binding</keyword>
<dbReference type="EMBL" id="JAGXEW010000035">
    <property type="protein sequence ID" value="KAK1154497.1"/>
    <property type="molecule type" value="Genomic_DNA"/>
</dbReference>
<feature type="binding site" evidence="10">
    <location>
        <position position="51"/>
    </location>
    <ligand>
        <name>ATP</name>
        <dbReference type="ChEBI" id="CHEBI:30616"/>
    </ligand>
</feature>
<feature type="region of interest" description="Disordered" evidence="11">
    <location>
        <begin position="392"/>
        <end position="416"/>
    </location>
</feature>
<dbReference type="GO" id="GO:0003677">
    <property type="term" value="F:DNA binding"/>
    <property type="evidence" value="ECO:0007669"/>
    <property type="project" value="UniProtKB-KW"/>
</dbReference>
<name>A0AAD8CMS2_ACIOX</name>
<organism evidence="13 14">
    <name type="scientific">Acipenser oxyrinchus oxyrinchus</name>
    <dbReference type="NCBI Taxonomy" id="40147"/>
    <lineage>
        <taxon>Eukaryota</taxon>
        <taxon>Metazoa</taxon>
        <taxon>Chordata</taxon>
        <taxon>Craniata</taxon>
        <taxon>Vertebrata</taxon>
        <taxon>Euteleostomi</taxon>
        <taxon>Actinopterygii</taxon>
        <taxon>Chondrostei</taxon>
        <taxon>Acipenseriformes</taxon>
        <taxon>Acipenseridae</taxon>
        <taxon>Acipenser</taxon>
    </lineage>
</organism>
<dbReference type="SMART" id="SM00220">
    <property type="entry name" value="S_TKc"/>
    <property type="match status" value="1"/>
</dbReference>
<dbReference type="PROSITE" id="PS00107">
    <property type="entry name" value="PROTEIN_KINASE_ATP"/>
    <property type="match status" value="1"/>
</dbReference>
<dbReference type="PROSITE" id="PS50011">
    <property type="entry name" value="PROTEIN_KINASE_DOM"/>
    <property type="match status" value="1"/>
</dbReference>
<dbReference type="SUPFAM" id="SSF56112">
    <property type="entry name" value="Protein kinase-like (PK-like)"/>
    <property type="match status" value="1"/>
</dbReference>
<dbReference type="GO" id="GO:0005634">
    <property type="term" value="C:nucleus"/>
    <property type="evidence" value="ECO:0007669"/>
    <property type="project" value="UniProtKB-ARBA"/>
</dbReference>
<comment type="similarity">
    <text evidence="9">Belongs to the protein kinase superfamily. CMGC Ser/Thr protein kinase family. HIPK subfamily.</text>
</comment>
<keyword evidence="3" id="KW-0808">Transferase</keyword>
<feature type="compositionally biased region" description="Polar residues" evidence="11">
    <location>
        <begin position="587"/>
        <end position="598"/>
    </location>
</feature>
<sequence>MIKHQEGKQSKMSVIYSETETYEIIMTLGKGTFGEVAKCWKRGNGEMVAVKILKSDAYRSRIIKNELKLLAAISKVSLDDCHIVTFYEAFHDESQHYLVFELMEKNLFDLQKENSFSPLPVRHIRTIVFQVLKALVKLKELTIIHADLKPENIMIVDHCRFPFRVKVIDFGSASIFNEVRYVKEPYIQSRFYRSPEILLGLPFCEKVDMWSLGCVMAELYLGWPLYPGDNELEQVSFICKTQGMPKTHLLNAASKTHQFFKWTRTSRGTHQWQLKSSTEDLPQGKGVQGKVHQERRKYVLSSLDELETVNAPKVAAFQDDEALAAISDRKSMVELLKRMLTLDSHERINPSSALQHPFVTMQHLKITLLHSKYCKMSMLGFQEALSYQISQEDEEKRSYRMTDDQNSGDECCQNDSAQQVPVVSNVQRTIDKMDGLRIDETELEAAMNLWSEGGPARGYQPSTSMESISSHQELPRHHHHSSSNGTRRQPVLAYQNSRYGAKKQASRHSKSDPTFRKLILLGQETAEGVCPCTNQEDSGSPSSKNPSFIPEFVDKQEDNSVMKPPQEYPTTQHGAQYSFFEPEESDSSYGNGWSTTGDWSPGTGTGANHMKYEAPPRNSSHHHYLQLGSQKKPQENRS</sequence>
<evidence type="ECO:0000259" key="12">
    <source>
        <dbReference type="PROSITE" id="PS50011"/>
    </source>
</evidence>
<evidence type="ECO:0000256" key="10">
    <source>
        <dbReference type="PROSITE-ProRule" id="PRU10141"/>
    </source>
</evidence>
<dbReference type="PANTHER" id="PTHR24058">
    <property type="entry name" value="DUAL SPECIFICITY PROTEIN KINASE"/>
    <property type="match status" value="1"/>
</dbReference>
<comment type="caution">
    <text evidence="13">The sequence shown here is derived from an EMBL/GenBank/DDBJ whole genome shotgun (WGS) entry which is preliminary data.</text>
</comment>
<evidence type="ECO:0000256" key="5">
    <source>
        <dbReference type="ARBA" id="ARBA00022777"/>
    </source>
</evidence>
<evidence type="ECO:0000256" key="4">
    <source>
        <dbReference type="ARBA" id="ARBA00022741"/>
    </source>
</evidence>
<dbReference type="AlphaFoldDB" id="A0AAD8CMS2"/>
<dbReference type="GO" id="GO:0005524">
    <property type="term" value="F:ATP binding"/>
    <property type="evidence" value="ECO:0007669"/>
    <property type="project" value="UniProtKB-UniRule"/>
</dbReference>
<feature type="domain" description="Protein kinase" evidence="12">
    <location>
        <begin position="22"/>
        <end position="359"/>
    </location>
</feature>
<comment type="catalytic activity">
    <reaction evidence="7">
        <text>L-threonyl-[protein] + ATP = O-phospho-L-threonyl-[protein] + ADP + H(+)</text>
        <dbReference type="Rhea" id="RHEA:46608"/>
        <dbReference type="Rhea" id="RHEA-COMP:11060"/>
        <dbReference type="Rhea" id="RHEA-COMP:11605"/>
        <dbReference type="ChEBI" id="CHEBI:15378"/>
        <dbReference type="ChEBI" id="CHEBI:30013"/>
        <dbReference type="ChEBI" id="CHEBI:30616"/>
        <dbReference type="ChEBI" id="CHEBI:61977"/>
        <dbReference type="ChEBI" id="CHEBI:456216"/>
        <dbReference type="EC" id="2.7.11.1"/>
    </reaction>
</comment>
<keyword evidence="13" id="KW-0238">DNA-binding</keyword>
<dbReference type="FunFam" id="1.10.510.10:FF:000029">
    <property type="entry name" value="Homeodomain-interacting protein kinase 2 isoform 1"/>
    <property type="match status" value="1"/>
</dbReference>
<evidence type="ECO:0000313" key="13">
    <source>
        <dbReference type="EMBL" id="KAK1154497.1"/>
    </source>
</evidence>